<evidence type="ECO:0000313" key="3">
    <source>
        <dbReference type="Proteomes" id="UP000215914"/>
    </source>
</evidence>
<dbReference type="InterPro" id="IPR035979">
    <property type="entry name" value="RBD_domain_sf"/>
</dbReference>
<dbReference type="GO" id="GO:0003676">
    <property type="term" value="F:nucleic acid binding"/>
    <property type="evidence" value="ECO:0007669"/>
    <property type="project" value="InterPro"/>
</dbReference>
<dbReference type="STRING" id="4232.A0A251SCI0"/>
<evidence type="ECO:0000313" key="1">
    <source>
        <dbReference type="EMBL" id="KAF5766415.1"/>
    </source>
</evidence>
<dbReference type="SUPFAM" id="SSF54928">
    <property type="entry name" value="RNA-binding domain, RBD"/>
    <property type="match status" value="1"/>
</dbReference>
<reference evidence="1 3" key="1">
    <citation type="journal article" date="2017" name="Nature">
        <title>The sunflower genome provides insights into oil metabolism, flowering and Asterid evolution.</title>
        <authorList>
            <person name="Badouin H."/>
            <person name="Gouzy J."/>
            <person name="Grassa C.J."/>
            <person name="Murat F."/>
            <person name="Staton S.E."/>
            <person name="Cottret L."/>
            <person name="Lelandais-Briere C."/>
            <person name="Owens G.L."/>
            <person name="Carrere S."/>
            <person name="Mayjonade B."/>
            <person name="Legrand L."/>
            <person name="Gill N."/>
            <person name="Kane N.C."/>
            <person name="Bowers J.E."/>
            <person name="Hubner S."/>
            <person name="Bellec A."/>
            <person name="Berard A."/>
            <person name="Berges H."/>
            <person name="Blanchet N."/>
            <person name="Boniface M.C."/>
            <person name="Brunel D."/>
            <person name="Catrice O."/>
            <person name="Chaidir N."/>
            <person name="Claudel C."/>
            <person name="Donnadieu C."/>
            <person name="Faraut T."/>
            <person name="Fievet G."/>
            <person name="Helmstetter N."/>
            <person name="King M."/>
            <person name="Knapp S.J."/>
            <person name="Lai Z."/>
            <person name="Le Paslier M.C."/>
            <person name="Lippi Y."/>
            <person name="Lorenzon L."/>
            <person name="Mandel J.R."/>
            <person name="Marage G."/>
            <person name="Marchand G."/>
            <person name="Marquand E."/>
            <person name="Bret-Mestries E."/>
            <person name="Morien E."/>
            <person name="Nambeesan S."/>
            <person name="Nguyen T."/>
            <person name="Pegot-Espagnet P."/>
            <person name="Pouilly N."/>
            <person name="Raftis F."/>
            <person name="Sallet E."/>
            <person name="Schiex T."/>
            <person name="Thomas J."/>
            <person name="Vandecasteele C."/>
            <person name="Vares D."/>
            <person name="Vear F."/>
            <person name="Vautrin S."/>
            <person name="Crespi M."/>
            <person name="Mangin B."/>
            <person name="Burke J.M."/>
            <person name="Salse J."/>
            <person name="Munos S."/>
            <person name="Vincourt P."/>
            <person name="Rieseberg L.H."/>
            <person name="Langlade N.B."/>
        </authorList>
    </citation>
    <scope>NUCLEOTIDE SEQUENCE [LARGE SCALE GENOMIC DNA]</scope>
    <source>
        <strain evidence="3">cv. SF193</strain>
        <tissue evidence="1">Leaves</tissue>
    </source>
</reference>
<organism evidence="2 3">
    <name type="scientific">Helianthus annuus</name>
    <name type="common">Common sunflower</name>
    <dbReference type="NCBI Taxonomy" id="4232"/>
    <lineage>
        <taxon>Eukaryota</taxon>
        <taxon>Viridiplantae</taxon>
        <taxon>Streptophyta</taxon>
        <taxon>Embryophyta</taxon>
        <taxon>Tracheophyta</taxon>
        <taxon>Spermatophyta</taxon>
        <taxon>Magnoliopsida</taxon>
        <taxon>eudicotyledons</taxon>
        <taxon>Gunneridae</taxon>
        <taxon>Pentapetalae</taxon>
        <taxon>asterids</taxon>
        <taxon>campanulids</taxon>
        <taxon>Asterales</taxon>
        <taxon>Asteraceae</taxon>
        <taxon>Asteroideae</taxon>
        <taxon>Heliantheae alliance</taxon>
        <taxon>Heliantheae</taxon>
        <taxon>Helianthus</taxon>
    </lineage>
</organism>
<dbReference type="Gramene" id="mRNA:HanXRQr2_Chr15g0715121">
    <property type="protein sequence ID" value="mRNA:HanXRQr2_Chr15g0715121"/>
    <property type="gene ID" value="HanXRQr2_Chr15g0715121"/>
</dbReference>
<name>A0A251SCI0_HELAN</name>
<accession>A0A251SCI0</accession>
<dbReference type="Proteomes" id="UP000215914">
    <property type="component" value="Chromosome 15"/>
</dbReference>
<sequence length="95" mass="10740">MIFLGCLTDNYTTSIRPKPGRPVLPILVQNTSHCHPKDSDSRGLYKYADEAQKAVDRLDGGIVDGREIMVQFATYEPDPERMWASYVTAKMVFCI</sequence>
<dbReference type="EMBL" id="CM007904">
    <property type="protein sequence ID" value="OTF96242.1"/>
    <property type="molecule type" value="Genomic_DNA"/>
</dbReference>
<reference evidence="2" key="2">
    <citation type="submission" date="2017-02" db="EMBL/GenBank/DDBJ databases">
        <title>Sunflower complete genome.</title>
        <authorList>
            <person name="Langlade N."/>
            <person name="Munos S."/>
        </authorList>
    </citation>
    <scope>NUCLEOTIDE SEQUENCE [LARGE SCALE GENOMIC DNA]</scope>
    <source>
        <tissue evidence="2">Leaves</tissue>
    </source>
</reference>
<reference evidence="1" key="3">
    <citation type="submission" date="2020-06" db="EMBL/GenBank/DDBJ databases">
        <title>Helianthus annuus Genome sequencing and assembly Release 2.</title>
        <authorList>
            <person name="Gouzy J."/>
            <person name="Langlade N."/>
            <person name="Munos S."/>
        </authorList>
    </citation>
    <scope>NUCLEOTIDE SEQUENCE</scope>
    <source>
        <tissue evidence="1">Leaves</tissue>
    </source>
</reference>
<keyword evidence="3" id="KW-1185">Reference proteome</keyword>
<dbReference type="EMBL" id="MNCJ02000330">
    <property type="protein sequence ID" value="KAF5766415.1"/>
    <property type="molecule type" value="Genomic_DNA"/>
</dbReference>
<evidence type="ECO:0000313" key="2">
    <source>
        <dbReference type="EMBL" id="OTF96242.1"/>
    </source>
</evidence>
<protein>
    <submittedName>
        <fullName evidence="2">Putative nucleotide-binding alpha-beta plait domain-containing protein</fullName>
    </submittedName>
    <submittedName>
        <fullName evidence="1">RNA-binding domain superfamily</fullName>
    </submittedName>
</protein>
<gene>
    <name evidence="2" type="ORF">HannXRQ_Chr15g0491911</name>
    <name evidence="1" type="ORF">HanXRQr2_Chr15g0715121</name>
</gene>
<dbReference type="InParanoid" id="A0A251SCI0"/>
<proteinExistence type="predicted"/>
<dbReference type="AlphaFoldDB" id="A0A251SCI0"/>